<dbReference type="CDD" id="cd06558">
    <property type="entry name" value="crotonase-like"/>
    <property type="match status" value="1"/>
</dbReference>
<dbReference type="GO" id="GO:0006635">
    <property type="term" value="P:fatty acid beta-oxidation"/>
    <property type="evidence" value="ECO:0007669"/>
    <property type="project" value="TreeGrafter"/>
</dbReference>
<dbReference type="RefSeq" id="WP_170322555.1">
    <property type="nucleotide sequence ID" value="NZ_BAAAHL010000045.1"/>
</dbReference>
<dbReference type="PANTHER" id="PTHR11941:SF54">
    <property type="entry name" value="ENOYL-COA HYDRATASE, MITOCHONDRIAL"/>
    <property type="match status" value="1"/>
</dbReference>
<gene>
    <name evidence="1" type="ORF">Amac_038180</name>
</gene>
<organism evidence="1 2">
    <name type="scientific">Acrocarpospora macrocephala</name>
    <dbReference type="NCBI Taxonomy" id="150177"/>
    <lineage>
        <taxon>Bacteria</taxon>
        <taxon>Bacillati</taxon>
        <taxon>Actinomycetota</taxon>
        <taxon>Actinomycetes</taxon>
        <taxon>Streptosporangiales</taxon>
        <taxon>Streptosporangiaceae</taxon>
        <taxon>Acrocarpospora</taxon>
    </lineage>
</organism>
<sequence>MDGGAAGLELSTLRLEQSGRVLTARVDDPPFNYLTTTMQRDFIRLVEAVEHDDSVGAVVVTGARPGRFITHADIARISEHSDGVPEISHAVAQNLFRSVRAMTGWAGERLIARSSLSGLLSITQFHHMALRLMYSPAVWIAAVNGPCGGGGLEMSVFFDLRVSADRDAGFGLPELSVGLNTALGGQRLAQLVGPSRALEMMLEARFYSPQEALELGLVNRVVPAEDLLDTVQRMAERYASRPRKVVARQKRIFNDAQSISARASLNQEATAALMNFTSPTTQAAMRRWVQMQEGTDGDSVFLTQPEPWIEGTALDMNVTVRGPEPS</sequence>
<proteinExistence type="predicted"/>
<dbReference type="SUPFAM" id="SSF52096">
    <property type="entry name" value="ClpP/crotonase"/>
    <property type="match status" value="1"/>
</dbReference>
<dbReference type="AlphaFoldDB" id="A0A5M3WSD0"/>
<dbReference type="InterPro" id="IPR029045">
    <property type="entry name" value="ClpP/crotonase-like_dom_sf"/>
</dbReference>
<dbReference type="PANTHER" id="PTHR11941">
    <property type="entry name" value="ENOYL-COA HYDRATASE-RELATED"/>
    <property type="match status" value="1"/>
</dbReference>
<evidence type="ECO:0000313" key="2">
    <source>
        <dbReference type="Proteomes" id="UP000331127"/>
    </source>
</evidence>
<reference evidence="1 2" key="1">
    <citation type="submission" date="2019-10" db="EMBL/GenBank/DDBJ databases">
        <title>Whole genome shotgun sequence of Acrocarpospora macrocephala NBRC 16266.</title>
        <authorList>
            <person name="Ichikawa N."/>
            <person name="Kimura A."/>
            <person name="Kitahashi Y."/>
            <person name="Komaki H."/>
            <person name="Oguchi A."/>
        </authorList>
    </citation>
    <scope>NUCLEOTIDE SEQUENCE [LARGE SCALE GENOMIC DNA]</scope>
    <source>
        <strain evidence="1 2">NBRC 16266</strain>
    </source>
</reference>
<dbReference type="GO" id="GO:0003824">
    <property type="term" value="F:catalytic activity"/>
    <property type="evidence" value="ECO:0007669"/>
    <property type="project" value="UniProtKB-ARBA"/>
</dbReference>
<dbReference type="Proteomes" id="UP000331127">
    <property type="component" value="Unassembled WGS sequence"/>
</dbReference>
<protein>
    <submittedName>
        <fullName evidence="1">Crotonase</fullName>
    </submittedName>
</protein>
<keyword evidence="2" id="KW-1185">Reference proteome</keyword>
<comment type="caution">
    <text evidence="1">The sequence shown here is derived from an EMBL/GenBank/DDBJ whole genome shotgun (WGS) entry which is preliminary data.</text>
</comment>
<dbReference type="InterPro" id="IPR001753">
    <property type="entry name" value="Enoyl-CoA_hydra/iso"/>
</dbReference>
<name>A0A5M3WSD0_9ACTN</name>
<accession>A0A5M3WSD0</accession>
<dbReference type="EMBL" id="BLAE01000020">
    <property type="protein sequence ID" value="GES10221.1"/>
    <property type="molecule type" value="Genomic_DNA"/>
</dbReference>
<dbReference type="Pfam" id="PF00378">
    <property type="entry name" value="ECH_1"/>
    <property type="match status" value="1"/>
</dbReference>
<evidence type="ECO:0000313" key="1">
    <source>
        <dbReference type="EMBL" id="GES10221.1"/>
    </source>
</evidence>
<dbReference type="Gene3D" id="3.90.226.10">
    <property type="entry name" value="2-enoyl-CoA Hydratase, Chain A, domain 1"/>
    <property type="match status" value="2"/>
</dbReference>